<protein>
    <submittedName>
        <fullName evidence="7">GPR1/FUN34/yaaH family-domain-containing protein</fullName>
    </submittedName>
</protein>
<feature type="transmembrane region" description="Helical" evidence="6">
    <location>
        <begin position="53"/>
        <end position="71"/>
    </location>
</feature>
<sequence>MAIATGGIAQILAGMWEVLFTLFGSFWLSYAVILIPGSGIVASYPTLHELHTALGFFFTAWFAIAVLITFASLKKPRLYIVLFAFVSSAFAFLGAGEFTAIHALTTVGGALMIVVALIAYYLAIKILIAADQPPALPI</sequence>
<organism evidence="7 8">
    <name type="scientific">Mycena pura</name>
    <dbReference type="NCBI Taxonomy" id="153505"/>
    <lineage>
        <taxon>Eukaryota</taxon>
        <taxon>Fungi</taxon>
        <taxon>Dikarya</taxon>
        <taxon>Basidiomycota</taxon>
        <taxon>Agaricomycotina</taxon>
        <taxon>Agaricomycetes</taxon>
        <taxon>Agaricomycetidae</taxon>
        <taxon>Agaricales</taxon>
        <taxon>Marasmiineae</taxon>
        <taxon>Mycenaceae</taxon>
        <taxon>Mycena</taxon>
    </lineage>
</organism>
<comment type="similarity">
    <text evidence="2">Belongs to the acetate uptake transporter (AceTr) (TC 2.A.96) family.</text>
</comment>
<evidence type="ECO:0000256" key="5">
    <source>
        <dbReference type="ARBA" id="ARBA00023136"/>
    </source>
</evidence>
<dbReference type="Proteomes" id="UP001219525">
    <property type="component" value="Unassembled WGS sequence"/>
</dbReference>
<dbReference type="GO" id="GO:0015123">
    <property type="term" value="F:acetate transmembrane transporter activity"/>
    <property type="evidence" value="ECO:0007669"/>
    <property type="project" value="TreeGrafter"/>
</dbReference>
<dbReference type="EMBL" id="JARJCW010000016">
    <property type="protein sequence ID" value="KAJ7216019.1"/>
    <property type="molecule type" value="Genomic_DNA"/>
</dbReference>
<comment type="subcellular location">
    <subcellularLocation>
        <location evidence="1">Membrane</location>
        <topology evidence="1">Multi-pass membrane protein</topology>
    </subcellularLocation>
</comment>
<feature type="transmembrane region" description="Helical" evidence="6">
    <location>
        <begin position="78"/>
        <end position="95"/>
    </location>
</feature>
<evidence type="ECO:0000256" key="3">
    <source>
        <dbReference type="ARBA" id="ARBA00022692"/>
    </source>
</evidence>
<dbReference type="InterPro" id="IPR051633">
    <property type="entry name" value="AceTr"/>
</dbReference>
<keyword evidence="3 6" id="KW-0812">Transmembrane</keyword>
<evidence type="ECO:0000256" key="2">
    <source>
        <dbReference type="ARBA" id="ARBA00005587"/>
    </source>
</evidence>
<evidence type="ECO:0000256" key="1">
    <source>
        <dbReference type="ARBA" id="ARBA00004141"/>
    </source>
</evidence>
<evidence type="ECO:0000313" key="8">
    <source>
        <dbReference type="Proteomes" id="UP001219525"/>
    </source>
</evidence>
<keyword evidence="5 6" id="KW-0472">Membrane</keyword>
<evidence type="ECO:0000256" key="4">
    <source>
        <dbReference type="ARBA" id="ARBA00022989"/>
    </source>
</evidence>
<feature type="transmembrane region" description="Helical" evidence="6">
    <location>
        <begin position="101"/>
        <end position="123"/>
    </location>
</feature>
<comment type="caution">
    <text evidence="7">The sequence shown here is derived from an EMBL/GenBank/DDBJ whole genome shotgun (WGS) entry which is preliminary data.</text>
</comment>
<dbReference type="PANTHER" id="PTHR31123:SF1">
    <property type="entry name" value="ACCUMULATION OF DYADS PROTEIN 2-RELATED"/>
    <property type="match status" value="1"/>
</dbReference>
<evidence type="ECO:0000256" key="6">
    <source>
        <dbReference type="SAM" id="Phobius"/>
    </source>
</evidence>
<dbReference type="Pfam" id="PF01184">
    <property type="entry name" value="Gpr1_Fun34_YaaH"/>
    <property type="match status" value="1"/>
</dbReference>
<proteinExistence type="inferred from homology"/>
<dbReference type="PANTHER" id="PTHR31123">
    <property type="entry name" value="ACCUMULATION OF DYADS PROTEIN 2-RELATED"/>
    <property type="match status" value="1"/>
</dbReference>
<dbReference type="GO" id="GO:0005886">
    <property type="term" value="C:plasma membrane"/>
    <property type="evidence" value="ECO:0007669"/>
    <property type="project" value="TreeGrafter"/>
</dbReference>
<keyword evidence="4 6" id="KW-1133">Transmembrane helix</keyword>
<accession>A0AAD6VLX4</accession>
<keyword evidence="8" id="KW-1185">Reference proteome</keyword>
<reference evidence="7" key="1">
    <citation type="submission" date="2023-03" db="EMBL/GenBank/DDBJ databases">
        <title>Massive genome expansion in bonnet fungi (Mycena s.s.) driven by repeated elements and novel gene families across ecological guilds.</title>
        <authorList>
            <consortium name="Lawrence Berkeley National Laboratory"/>
            <person name="Harder C.B."/>
            <person name="Miyauchi S."/>
            <person name="Viragh M."/>
            <person name="Kuo A."/>
            <person name="Thoen E."/>
            <person name="Andreopoulos B."/>
            <person name="Lu D."/>
            <person name="Skrede I."/>
            <person name="Drula E."/>
            <person name="Henrissat B."/>
            <person name="Morin E."/>
            <person name="Kohler A."/>
            <person name="Barry K."/>
            <person name="LaButti K."/>
            <person name="Morin E."/>
            <person name="Salamov A."/>
            <person name="Lipzen A."/>
            <person name="Mereny Z."/>
            <person name="Hegedus B."/>
            <person name="Baldrian P."/>
            <person name="Stursova M."/>
            <person name="Weitz H."/>
            <person name="Taylor A."/>
            <person name="Grigoriev I.V."/>
            <person name="Nagy L.G."/>
            <person name="Martin F."/>
            <person name="Kauserud H."/>
        </authorList>
    </citation>
    <scope>NUCLEOTIDE SEQUENCE</scope>
    <source>
        <strain evidence="7">9144</strain>
    </source>
</reference>
<dbReference type="InterPro" id="IPR000791">
    <property type="entry name" value="Gpr1/Fun34/SatP-like"/>
</dbReference>
<feature type="transmembrane region" description="Helical" evidence="6">
    <location>
        <begin position="12"/>
        <end position="33"/>
    </location>
</feature>
<gene>
    <name evidence="7" type="ORF">GGX14DRAFT_442709</name>
</gene>
<dbReference type="AlphaFoldDB" id="A0AAD6VLX4"/>
<name>A0AAD6VLX4_9AGAR</name>
<evidence type="ECO:0000313" key="7">
    <source>
        <dbReference type="EMBL" id="KAJ7216019.1"/>
    </source>
</evidence>